<dbReference type="Proteomes" id="UP000643810">
    <property type="component" value="Unassembled WGS sequence"/>
</dbReference>
<keyword evidence="1" id="KW-0472">Membrane</keyword>
<reference evidence="2 3" key="1">
    <citation type="submission" date="2020-08" db="EMBL/GenBank/DDBJ databases">
        <title>Genome public.</title>
        <authorList>
            <person name="Liu C."/>
            <person name="Sun Q."/>
        </authorList>
    </citation>
    <scope>NUCLEOTIDE SEQUENCE [LARGE SCALE GENOMIC DNA]</scope>
    <source>
        <strain evidence="2 3">NSJ-9</strain>
    </source>
</reference>
<comment type="caution">
    <text evidence="2">The sequence shown here is derived from an EMBL/GenBank/DDBJ whole genome shotgun (WGS) entry which is preliminary data.</text>
</comment>
<keyword evidence="1" id="KW-0812">Transmembrane</keyword>
<organism evidence="2 3">
    <name type="scientific">Roseburia lenta</name>
    <dbReference type="NCBI Taxonomy" id="2763061"/>
    <lineage>
        <taxon>Bacteria</taxon>
        <taxon>Bacillati</taxon>
        <taxon>Bacillota</taxon>
        <taxon>Clostridia</taxon>
        <taxon>Lachnospirales</taxon>
        <taxon>Lachnospiraceae</taxon>
        <taxon>Roseburia</taxon>
    </lineage>
</organism>
<feature type="transmembrane region" description="Helical" evidence="1">
    <location>
        <begin position="409"/>
        <end position="428"/>
    </location>
</feature>
<feature type="transmembrane region" description="Helical" evidence="1">
    <location>
        <begin position="153"/>
        <end position="170"/>
    </location>
</feature>
<proteinExistence type="predicted"/>
<sequence>MKEWIKDYVKSIGLVIGCAIAAILLLTLAYMIPRDLFVKHIEESENLLYALCDDNNINANIDGYVYDTKTNIITLEEVIAPREHTAFQDALLAPSSNYIRDFFGDWVNTLQNDAHAKAYSEDNKLTYPRYWHGFVLFLKPMFVFFNLNEIYQINTLILCGLCFATLLLIYKKEKAYVGPFLVLLALFNPPYIARSFQLSSVFYAMILTCIMVLCWDDKEKREHLFLYAFVIDGIILAFLDFLTYPPVAFVVPLCFVLVFSEQDLLHNLLASIRYGIAFLLGYAGMWVSKWILASLFTDENVIAEGIESVLHRTGKGAMSDVDSAFNVEISPAAAMRENLHAFGTRPVRIMVFLLLCAAVVLVIYMIRHKAGFTKRAAGMFVIFALLTIIPIVWIVALNNHCSLHPHLEWREWLVAVFAPLMWLAWFWTDRRKKAVECR</sequence>
<feature type="transmembrane region" description="Helical" evidence="1">
    <location>
        <begin position="247"/>
        <end position="265"/>
    </location>
</feature>
<feature type="transmembrane region" description="Helical" evidence="1">
    <location>
        <begin position="224"/>
        <end position="241"/>
    </location>
</feature>
<protein>
    <recommendedName>
        <fullName evidence="4">DUF2142 domain-containing protein</fullName>
    </recommendedName>
</protein>
<feature type="transmembrane region" description="Helical" evidence="1">
    <location>
        <begin position="12"/>
        <end position="32"/>
    </location>
</feature>
<feature type="transmembrane region" description="Helical" evidence="1">
    <location>
        <begin position="175"/>
        <end position="192"/>
    </location>
</feature>
<feature type="transmembrane region" description="Helical" evidence="1">
    <location>
        <begin position="378"/>
        <end position="397"/>
    </location>
</feature>
<evidence type="ECO:0000256" key="1">
    <source>
        <dbReference type="SAM" id="Phobius"/>
    </source>
</evidence>
<accession>A0ABR7GFM8</accession>
<evidence type="ECO:0008006" key="4">
    <source>
        <dbReference type="Google" id="ProtNLM"/>
    </source>
</evidence>
<dbReference type="EMBL" id="JACOPG010000002">
    <property type="protein sequence ID" value="MBC5686254.1"/>
    <property type="molecule type" value="Genomic_DNA"/>
</dbReference>
<dbReference type="RefSeq" id="WP_118280508.1">
    <property type="nucleotide sequence ID" value="NZ_JACOPG010000002.1"/>
</dbReference>
<feature type="transmembrane region" description="Helical" evidence="1">
    <location>
        <begin position="272"/>
        <end position="292"/>
    </location>
</feature>
<keyword evidence="3" id="KW-1185">Reference proteome</keyword>
<evidence type="ECO:0000313" key="3">
    <source>
        <dbReference type="Proteomes" id="UP000643810"/>
    </source>
</evidence>
<feature type="transmembrane region" description="Helical" evidence="1">
    <location>
        <begin position="198"/>
        <end position="215"/>
    </location>
</feature>
<keyword evidence="1" id="KW-1133">Transmembrane helix</keyword>
<gene>
    <name evidence="2" type="ORF">H8R94_06485</name>
</gene>
<feature type="transmembrane region" description="Helical" evidence="1">
    <location>
        <begin position="347"/>
        <end position="366"/>
    </location>
</feature>
<name>A0ABR7GFM8_9FIRM</name>
<evidence type="ECO:0000313" key="2">
    <source>
        <dbReference type="EMBL" id="MBC5686254.1"/>
    </source>
</evidence>